<sequence>MREIKAKFYRSGDIVRDIGIVYFYELLMDLKNELEKNDYKLKFTCELNRNYLSLESAEYIDPKYISDYILENQLFKVFKNGKKETLEKIFSNIDNLMYVNFIEELDKSSATAKQKEDIKKDFKNRRFPYVRNSGKYGLNTSLKNMETNVKRIVDTVIKSNIEIDEIDKLDLTQYEEKDSVCNVCNINKTTKLDIDLRERKDSKYNFLFRGAEKSGFKRSGQVESNICFECEFFNLMCLLYINLKRPMVFAYTNDLRELAFLNHKIMLKRKMYSDKSFYKKLLHEKISSIRLYRFDIDTNKGIILKFDSIIEYKELLKKIELIDIIDNYNFSREPGNTRNLGKRMIDNGNLSNLKELLLDNISVLKQSTGTSREMDFVSSSYNIGLYIKLCWIVDGGEEYKMKNYMESNLIYSRVGKDLFNKMTDESRRKNFSMKVIQLLKSNDRTQLFQTIMHVLVSNGILIGEGFVEGLMQSSELELNTNVGLFIQEIMK</sequence>
<accession>A0A069AQF9</accession>
<gene>
    <name evidence="3" type="ORF">BN1095_440075</name>
    <name evidence="1" type="ORF">BN1096_520250</name>
    <name evidence="2" type="ORF">BN1097_630370</name>
</gene>
<reference evidence="3" key="1">
    <citation type="submission" date="2014-07" db="EMBL/GenBank/DDBJ databases">
        <authorList>
            <person name="Monot Marc"/>
        </authorList>
    </citation>
    <scope>NUCLEOTIDE SEQUENCE</scope>
    <source>
        <strain evidence="3">7032989</strain>
        <strain evidence="2">7032994</strain>
    </source>
</reference>
<proteinExistence type="predicted"/>
<dbReference type="EMBL" id="LK932505">
    <property type="protein sequence ID" value="CDS85367.1"/>
    <property type="molecule type" value="Genomic_DNA"/>
</dbReference>
<dbReference type="EMBL" id="LK932402">
    <property type="protein sequence ID" value="CDS88049.1"/>
    <property type="molecule type" value="Genomic_DNA"/>
</dbReference>
<evidence type="ECO:0000313" key="3">
    <source>
        <dbReference type="EMBL" id="CDT34207.1"/>
    </source>
</evidence>
<dbReference type="EMBL" id="LK933116">
    <property type="protein sequence ID" value="CDT34207.1"/>
    <property type="molecule type" value="Genomic_DNA"/>
</dbReference>
<evidence type="ECO:0000313" key="2">
    <source>
        <dbReference type="EMBL" id="CDS88049.1"/>
    </source>
</evidence>
<organism evidence="3">
    <name type="scientific">Clostridioides difficile</name>
    <name type="common">Peptoclostridium difficile</name>
    <dbReference type="NCBI Taxonomy" id="1496"/>
    <lineage>
        <taxon>Bacteria</taxon>
        <taxon>Bacillati</taxon>
        <taxon>Bacillota</taxon>
        <taxon>Clostridia</taxon>
        <taxon>Peptostreptococcales</taxon>
        <taxon>Peptostreptococcaceae</taxon>
        <taxon>Clostridioides</taxon>
    </lineage>
</organism>
<dbReference type="RefSeq" id="WP_021421657.1">
    <property type="nucleotide sequence ID" value="NZ_BBYB01000197.1"/>
</dbReference>
<evidence type="ECO:0000313" key="1">
    <source>
        <dbReference type="EMBL" id="CDS85367.1"/>
    </source>
</evidence>
<name>A0A069AQF9_CLODI</name>
<dbReference type="AlphaFoldDB" id="A0A069AQF9"/>
<protein>
    <submittedName>
        <fullName evidence="3">Uncharacterized protein</fullName>
    </submittedName>
</protein>